<proteinExistence type="predicted"/>
<dbReference type="GO" id="GO:0000160">
    <property type="term" value="P:phosphorelay signal transduction system"/>
    <property type="evidence" value="ECO:0007669"/>
    <property type="project" value="InterPro"/>
</dbReference>
<comment type="function">
    <text evidence="2">May play the central regulatory role in sporulation. It may be an element of the effector pathway responsible for the activation of sporulation genes in response to nutritional stress. Spo0A may act in concert with spo0H (a sigma factor) to control the expression of some genes that are critical to the sporulation process.</text>
</comment>
<feature type="modified residue" description="4-aspartylphosphate" evidence="3">
    <location>
        <position position="59"/>
    </location>
</feature>
<dbReference type="SMART" id="SM01012">
    <property type="entry name" value="ANTAR"/>
    <property type="match status" value="1"/>
</dbReference>
<dbReference type="InterPro" id="IPR036388">
    <property type="entry name" value="WH-like_DNA-bd_sf"/>
</dbReference>
<accession>A0A940DH34</accession>
<dbReference type="InterPro" id="IPR008327">
    <property type="entry name" value="Sig_transdc_resp-reg_antiterm"/>
</dbReference>
<dbReference type="GO" id="GO:0003723">
    <property type="term" value="F:RNA binding"/>
    <property type="evidence" value="ECO:0007669"/>
    <property type="project" value="InterPro"/>
</dbReference>
<feature type="domain" description="Response regulatory" evidence="4">
    <location>
        <begin position="9"/>
        <end position="123"/>
    </location>
</feature>
<evidence type="ECO:0000313" key="6">
    <source>
        <dbReference type="EMBL" id="MBO8424007.1"/>
    </source>
</evidence>
<evidence type="ECO:0000259" key="5">
    <source>
        <dbReference type="PROSITE" id="PS50921"/>
    </source>
</evidence>
<dbReference type="Pfam" id="PF03861">
    <property type="entry name" value="ANTAR"/>
    <property type="match status" value="1"/>
</dbReference>
<dbReference type="EMBL" id="JADINF010000076">
    <property type="protein sequence ID" value="MBO8424007.1"/>
    <property type="molecule type" value="Genomic_DNA"/>
</dbReference>
<reference evidence="6" key="1">
    <citation type="submission" date="2020-10" db="EMBL/GenBank/DDBJ databases">
        <authorList>
            <person name="Gilroy R."/>
        </authorList>
    </citation>
    <scope>NUCLEOTIDE SEQUENCE</scope>
    <source>
        <strain evidence="6">517</strain>
    </source>
</reference>
<dbReference type="PROSITE" id="PS50921">
    <property type="entry name" value="ANTAR"/>
    <property type="match status" value="1"/>
</dbReference>
<dbReference type="InterPro" id="IPR011006">
    <property type="entry name" value="CheY-like_superfamily"/>
</dbReference>
<dbReference type="Proteomes" id="UP000727857">
    <property type="component" value="Unassembled WGS sequence"/>
</dbReference>
<dbReference type="SUPFAM" id="SSF52172">
    <property type="entry name" value="CheY-like"/>
    <property type="match status" value="1"/>
</dbReference>
<comment type="caution">
    <text evidence="6">The sequence shown here is derived from an EMBL/GenBank/DDBJ whole genome shotgun (WGS) entry which is preliminary data.</text>
</comment>
<dbReference type="Gene3D" id="3.40.50.2300">
    <property type="match status" value="1"/>
</dbReference>
<dbReference type="InterPro" id="IPR005561">
    <property type="entry name" value="ANTAR"/>
</dbReference>
<dbReference type="Gene3D" id="1.10.10.10">
    <property type="entry name" value="Winged helix-like DNA-binding domain superfamily/Winged helix DNA-binding domain"/>
    <property type="match status" value="1"/>
</dbReference>
<dbReference type="Pfam" id="PF00072">
    <property type="entry name" value="Response_reg"/>
    <property type="match status" value="1"/>
</dbReference>
<evidence type="ECO:0000313" key="7">
    <source>
        <dbReference type="Proteomes" id="UP000727857"/>
    </source>
</evidence>
<dbReference type="InterPro" id="IPR001789">
    <property type="entry name" value="Sig_transdc_resp-reg_receiver"/>
</dbReference>
<organism evidence="6 7">
    <name type="scientific">Candidatus Stercoripulliclostridium pullicola</name>
    <dbReference type="NCBI Taxonomy" id="2840953"/>
    <lineage>
        <taxon>Bacteria</taxon>
        <taxon>Bacillati</taxon>
        <taxon>Bacillota</taxon>
        <taxon>Clostridia</taxon>
        <taxon>Eubacteriales</taxon>
        <taxon>Candidatus Stercoripulliclostridium</taxon>
    </lineage>
</organism>
<feature type="domain" description="ANTAR" evidence="5">
    <location>
        <begin position="129"/>
        <end position="190"/>
    </location>
</feature>
<gene>
    <name evidence="6" type="ORF">IAB16_03205</name>
</gene>
<evidence type="ECO:0000256" key="3">
    <source>
        <dbReference type="PROSITE-ProRule" id="PRU00169"/>
    </source>
</evidence>
<sequence>MGLMERVYSVLTVSRKESFADSLASLLPEKKFDPVVNLNSGAAARRAMLERDFDLVIIDFPLSDESGVRLAIEAVGNKKSVALIVVSADKYTEIFMKVAEYGVFTLMKPLPQREAERAVEWMCVTRERLRGYERAEKSVSEKMEEIRLVNRAKWILIDVLGMSENDAHRYIEKQAMNRCVTKSEVARGIISTYE</sequence>
<dbReference type="AlphaFoldDB" id="A0A940DH34"/>
<name>A0A940DH34_9FIRM</name>
<reference evidence="6" key="2">
    <citation type="journal article" date="2021" name="PeerJ">
        <title>Extensive microbial diversity within the chicken gut microbiome revealed by metagenomics and culture.</title>
        <authorList>
            <person name="Gilroy R."/>
            <person name="Ravi A."/>
            <person name="Getino M."/>
            <person name="Pursley I."/>
            <person name="Horton D.L."/>
            <person name="Alikhan N.F."/>
            <person name="Baker D."/>
            <person name="Gharbi K."/>
            <person name="Hall N."/>
            <person name="Watson M."/>
            <person name="Adriaenssens E.M."/>
            <person name="Foster-Nyarko E."/>
            <person name="Jarju S."/>
            <person name="Secka A."/>
            <person name="Antonio M."/>
            <person name="Oren A."/>
            <person name="Chaudhuri R.R."/>
            <person name="La Ragione R."/>
            <person name="Hildebrand F."/>
            <person name="Pallen M.J."/>
        </authorList>
    </citation>
    <scope>NUCLEOTIDE SEQUENCE</scope>
    <source>
        <strain evidence="6">517</strain>
    </source>
</reference>
<protein>
    <recommendedName>
        <fullName evidence="1">Stage 0 sporulation protein A homolog</fullName>
    </recommendedName>
</protein>
<evidence type="ECO:0000256" key="1">
    <source>
        <dbReference type="ARBA" id="ARBA00018672"/>
    </source>
</evidence>
<dbReference type="CDD" id="cd00156">
    <property type="entry name" value="REC"/>
    <property type="match status" value="1"/>
</dbReference>
<dbReference type="PIRSF" id="PIRSF036382">
    <property type="entry name" value="RR_antiterm"/>
    <property type="match status" value="1"/>
</dbReference>
<evidence type="ECO:0000259" key="4">
    <source>
        <dbReference type="PROSITE" id="PS50110"/>
    </source>
</evidence>
<evidence type="ECO:0000256" key="2">
    <source>
        <dbReference type="ARBA" id="ARBA00024867"/>
    </source>
</evidence>
<keyword evidence="3" id="KW-0597">Phosphoprotein</keyword>
<dbReference type="PROSITE" id="PS50110">
    <property type="entry name" value="RESPONSE_REGULATORY"/>
    <property type="match status" value="1"/>
</dbReference>